<comment type="similarity">
    <text evidence="1">Belongs to the myoviridae tail sheath protein family.</text>
</comment>
<keyword evidence="4" id="KW-1185">Reference proteome</keyword>
<dbReference type="PANTHER" id="PTHR35861:SF1">
    <property type="entry name" value="PHAGE TAIL SHEATH PROTEIN"/>
    <property type="match status" value="1"/>
</dbReference>
<dbReference type="InterPro" id="IPR020287">
    <property type="entry name" value="Tail_sheath_C"/>
</dbReference>
<reference evidence="3 4" key="1">
    <citation type="submission" date="2019-06" db="EMBL/GenBank/DDBJ databases">
        <title>Genomic Encyclopedia of Type Strains, Phase IV (KMG-V): Genome sequencing to study the core and pangenomes of soil and plant-associated prokaryotes.</title>
        <authorList>
            <person name="Whitman W."/>
        </authorList>
    </citation>
    <scope>NUCLEOTIDE SEQUENCE [LARGE SCALE GENOMIC DNA]</scope>
    <source>
        <strain evidence="3 4">BR 11622</strain>
    </source>
</reference>
<organism evidence="3 4">
    <name type="scientific">Nitrospirillum amazonense</name>
    <dbReference type="NCBI Taxonomy" id="28077"/>
    <lineage>
        <taxon>Bacteria</taxon>
        <taxon>Pseudomonadati</taxon>
        <taxon>Pseudomonadota</taxon>
        <taxon>Alphaproteobacteria</taxon>
        <taxon>Rhodospirillales</taxon>
        <taxon>Azospirillaceae</taxon>
        <taxon>Nitrospirillum</taxon>
    </lineage>
</organism>
<dbReference type="RefSeq" id="WP_145734058.1">
    <property type="nucleotide sequence ID" value="NZ_VITR01000010.1"/>
</dbReference>
<name>A0A560H024_9PROT</name>
<evidence type="ECO:0000313" key="4">
    <source>
        <dbReference type="Proteomes" id="UP000315751"/>
    </source>
</evidence>
<evidence type="ECO:0000259" key="2">
    <source>
        <dbReference type="Pfam" id="PF17482"/>
    </source>
</evidence>
<feature type="domain" description="Tail sheath protein C-terminal" evidence="2">
    <location>
        <begin position="414"/>
        <end position="519"/>
    </location>
</feature>
<sequence>MKGMLPVPKPTSYTTPGVYITELSAFPPAIVGVPTAIPIFIGHTEHAQAPASLKALYGQAVAVGSLADYMAYFGGAYPQPCDVVPTTADTADFQATPPSGQGTAYYAVRPSGPRFNLYRAIQAFYANGGGTCYVVSVADYSQGGVSKDALLAGLQAAGTQVGPTMTVVPDACLLSDTDYAAVVTTTLTQAAALQDRMAILDLPGALNPESWTIDGLAAQRDAFYAAIAPAADAFRYGAAYAPALYTSLVTTGEVDYTRLWGSAALVRSLLAHEAASLYTGAKLAEVQTRLAAACPDTPPAQPPSASEISATNQYLLGVLPLLGKIEAIIAQKLNIAPPSGFAAGIWAETDTDRGVWVAPANRPLRCVKAPTILMNNDQQADYNVPLNGNAINILRVFSGYAPMVGGARTLDGNSNDYRYIQAHRTLIYIEQSIKNALQQSVLAGNDQQTWVAVTAMISNFLTALWAQGGLVGAKASDAFSVQCGLGSTMTTQDILNGYMIVSVTLQLVRPAEFIELTFKQQMQGAG</sequence>
<dbReference type="Pfam" id="PF17482">
    <property type="entry name" value="Phage_sheath_1C"/>
    <property type="match status" value="1"/>
</dbReference>
<proteinExistence type="inferred from homology"/>
<comment type="caution">
    <text evidence="3">The sequence shown here is derived from an EMBL/GenBank/DDBJ whole genome shotgun (WGS) entry which is preliminary data.</text>
</comment>
<dbReference type="EMBL" id="VITR01000010">
    <property type="protein sequence ID" value="TWB39637.1"/>
    <property type="molecule type" value="Genomic_DNA"/>
</dbReference>
<evidence type="ECO:0000256" key="1">
    <source>
        <dbReference type="ARBA" id="ARBA00008005"/>
    </source>
</evidence>
<dbReference type="InterPro" id="IPR052042">
    <property type="entry name" value="Tail_sheath_structural"/>
</dbReference>
<protein>
    <recommendedName>
        <fullName evidence="2">Tail sheath protein C-terminal domain-containing protein</fullName>
    </recommendedName>
</protein>
<gene>
    <name evidence="3" type="ORF">FBZ90_110101</name>
</gene>
<dbReference type="Proteomes" id="UP000315751">
    <property type="component" value="Unassembled WGS sequence"/>
</dbReference>
<accession>A0A560H024</accession>
<evidence type="ECO:0000313" key="3">
    <source>
        <dbReference type="EMBL" id="TWB39637.1"/>
    </source>
</evidence>
<dbReference type="Gene3D" id="3.40.50.11780">
    <property type="match status" value="1"/>
</dbReference>
<dbReference type="AlphaFoldDB" id="A0A560H024"/>
<dbReference type="PANTHER" id="PTHR35861">
    <property type="match status" value="1"/>
</dbReference>
<dbReference type="OrthoDB" id="9767864at2"/>